<dbReference type="Proteomes" id="UP000680279">
    <property type="component" value="Unassembled WGS sequence"/>
</dbReference>
<sequence>MRDTLTKEEVELLNNAISNPNKYSIEVDNDDIFVLDLEADEVVGDFYLYGQDLIVALLKHMGANANFV</sequence>
<dbReference type="EMBL" id="BOQT01000018">
    <property type="protein sequence ID" value="GIN22551.1"/>
    <property type="molecule type" value="Genomic_DNA"/>
</dbReference>
<organism evidence="1 2">
    <name type="scientific">Siminovitchia fordii</name>
    <dbReference type="NCBI Taxonomy" id="254759"/>
    <lineage>
        <taxon>Bacteria</taxon>
        <taxon>Bacillati</taxon>
        <taxon>Bacillota</taxon>
        <taxon>Bacilli</taxon>
        <taxon>Bacillales</taxon>
        <taxon>Bacillaceae</taxon>
        <taxon>Siminovitchia</taxon>
    </lineage>
</organism>
<gene>
    <name evidence="1" type="ORF">J1TS3_36850</name>
</gene>
<evidence type="ECO:0000313" key="1">
    <source>
        <dbReference type="EMBL" id="GIN22551.1"/>
    </source>
</evidence>
<keyword evidence="2" id="KW-1185">Reference proteome</keyword>
<evidence type="ECO:0000313" key="2">
    <source>
        <dbReference type="Proteomes" id="UP000680279"/>
    </source>
</evidence>
<name>A0ABQ4KBZ1_9BACI</name>
<accession>A0ABQ4KBZ1</accession>
<comment type="caution">
    <text evidence="1">The sequence shown here is derived from an EMBL/GenBank/DDBJ whole genome shotgun (WGS) entry which is preliminary data.</text>
</comment>
<dbReference type="RefSeq" id="WP_212963670.1">
    <property type="nucleotide sequence ID" value="NZ_BOQT01000018.1"/>
</dbReference>
<proteinExistence type="predicted"/>
<protein>
    <submittedName>
        <fullName evidence="1">Uncharacterized protein</fullName>
    </submittedName>
</protein>
<reference evidence="1 2" key="1">
    <citation type="submission" date="2021-03" db="EMBL/GenBank/DDBJ databases">
        <title>Antimicrobial resistance genes in bacteria isolated from Japanese honey, and their potential for conferring macrolide and lincosamide resistance in the American foulbrood pathogen Paenibacillus larvae.</title>
        <authorList>
            <person name="Okamoto M."/>
            <person name="Kumagai M."/>
            <person name="Kanamori H."/>
            <person name="Takamatsu D."/>
        </authorList>
    </citation>
    <scope>NUCLEOTIDE SEQUENCE [LARGE SCALE GENOMIC DNA]</scope>
    <source>
        <strain evidence="1 2">J1TS3</strain>
    </source>
</reference>